<evidence type="ECO:0000313" key="2">
    <source>
        <dbReference type="EMBL" id="QIS16485.1"/>
    </source>
</evidence>
<organism evidence="2 3">
    <name type="scientific">Nocardia arthritidis</name>
    <dbReference type="NCBI Taxonomy" id="228602"/>
    <lineage>
        <taxon>Bacteria</taxon>
        <taxon>Bacillati</taxon>
        <taxon>Actinomycetota</taxon>
        <taxon>Actinomycetes</taxon>
        <taxon>Mycobacteriales</taxon>
        <taxon>Nocardiaceae</taxon>
        <taxon>Nocardia</taxon>
    </lineage>
</organism>
<sequence length="112" mass="12613">MTGRRRSGLDHRAYRRAKDKLRRQSQICHLCGGVIDLKLSTEYPNHPDAWTADHITPRSRGGHLLGEMKAAHRRCNSARGNRPPEQVQLPTSRVWVTLGRPEDSKVPGQTGV</sequence>
<dbReference type="KEGG" id="nah:F5544_43405"/>
<dbReference type="AlphaFoldDB" id="A0A6G9YT37"/>
<keyword evidence="2" id="KW-0378">Hydrolase</keyword>
<gene>
    <name evidence="2" type="ORF">F5544_43405</name>
</gene>
<accession>A0A6G9YT37</accession>
<dbReference type="GO" id="GO:0008270">
    <property type="term" value="F:zinc ion binding"/>
    <property type="evidence" value="ECO:0007669"/>
    <property type="project" value="InterPro"/>
</dbReference>
<dbReference type="Pfam" id="PF01844">
    <property type="entry name" value="HNH"/>
    <property type="match status" value="1"/>
</dbReference>
<dbReference type="EMBL" id="CP046172">
    <property type="protein sequence ID" value="QIS16485.1"/>
    <property type="molecule type" value="Genomic_DNA"/>
</dbReference>
<evidence type="ECO:0000313" key="3">
    <source>
        <dbReference type="Proteomes" id="UP000503540"/>
    </source>
</evidence>
<proteinExistence type="predicted"/>
<dbReference type="InterPro" id="IPR003615">
    <property type="entry name" value="HNH_nuc"/>
</dbReference>
<dbReference type="GO" id="GO:0003676">
    <property type="term" value="F:nucleic acid binding"/>
    <property type="evidence" value="ECO:0007669"/>
    <property type="project" value="InterPro"/>
</dbReference>
<keyword evidence="2" id="KW-0255">Endonuclease</keyword>
<evidence type="ECO:0000259" key="1">
    <source>
        <dbReference type="SMART" id="SM00507"/>
    </source>
</evidence>
<dbReference type="SMART" id="SM00507">
    <property type="entry name" value="HNHc"/>
    <property type="match status" value="1"/>
</dbReference>
<dbReference type="GO" id="GO:0004519">
    <property type="term" value="F:endonuclease activity"/>
    <property type="evidence" value="ECO:0007669"/>
    <property type="project" value="UniProtKB-KW"/>
</dbReference>
<dbReference type="InterPro" id="IPR002711">
    <property type="entry name" value="HNH"/>
</dbReference>
<reference evidence="2 3" key="1">
    <citation type="journal article" date="2019" name="ACS Chem. Biol.">
        <title>Identification and Mobilization of a Cryptic Antibiotic Biosynthesis Gene Locus from a Human-Pathogenic Nocardia Isolate.</title>
        <authorList>
            <person name="Herisse M."/>
            <person name="Ishida K."/>
            <person name="Porter J.L."/>
            <person name="Howden B."/>
            <person name="Hertweck C."/>
            <person name="Stinear T.P."/>
            <person name="Pidot S.J."/>
        </authorList>
    </citation>
    <scope>NUCLEOTIDE SEQUENCE [LARGE SCALE GENOMIC DNA]</scope>
    <source>
        <strain evidence="2 3">AUSMDU00012717</strain>
    </source>
</reference>
<dbReference type="Gene3D" id="1.10.30.50">
    <property type="match status" value="1"/>
</dbReference>
<keyword evidence="2" id="KW-0540">Nuclease</keyword>
<dbReference type="Proteomes" id="UP000503540">
    <property type="component" value="Chromosome"/>
</dbReference>
<feature type="domain" description="HNH nuclease" evidence="1">
    <location>
        <begin position="16"/>
        <end position="77"/>
    </location>
</feature>
<dbReference type="RefSeq" id="WP_167478549.1">
    <property type="nucleotide sequence ID" value="NZ_CP046172.1"/>
</dbReference>
<keyword evidence="3" id="KW-1185">Reference proteome</keyword>
<dbReference type="CDD" id="cd00085">
    <property type="entry name" value="HNHc"/>
    <property type="match status" value="1"/>
</dbReference>
<protein>
    <submittedName>
        <fullName evidence="2">HNH endonuclease</fullName>
    </submittedName>
</protein>
<name>A0A6G9YT37_9NOCA</name>